<dbReference type="EMBL" id="SWLG01000007">
    <property type="protein sequence ID" value="TLS37260.1"/>
    <property type="molecule type" value="Genomic_DNA"/>
</dbReference>
<keyword evidence="1" id="KW-1133">Transmembrane helix</keyword>
<sequence>MKKKLLIFGGLIVSAIIIAAFSVYYFGDDSTRTLQEAKKNDEVNDVEPEKIIKEEENIKEAKAFLNKQIHLIHDYFNNLLGYGAWKGVKPQERSVQLEEQKRVIEEDLLPKTEGTLKTDLEDAVKGIDDALANNNVKDLFITHRILHDLDVVFNDYQADRYWGVTKTFGGE</sequence>
<keyword evidence="1" id="KW-0472">Membrane</keyword>
<accession>A0A5R9F4D1</accession>
<proteinExistence type="predicted"/>
<reference evidence="2 3" key="1">
    <citation type="submission" date="2019-04" db="EMBL/GenBank/DDBJ databases">
        <title>Bacillus caeni sp. nov., a bacterium isolated from mangrove sediment.</title>
        <authorList>
            <person name="Huang H."/>
            <person name="Mo K."/>
            <person name="Hu Y."/>
        </authorList>
    </citation>
    <scope>NUCLEOTIDE SEQUENCE [LARGE SCALE GENOMIC DNA]</scope>
    <source>
        <strain evidence="2 3">HB172195</strain>
    </source>
</reference>
<keyword evidence="1" id="KW-0812">Transmembrane</keyword>
<evidence type="ECO:0000256" key="1">
    <source>
        <dbReference type="SAM" id="Phobius"/>
    </source>
</evidence>
<feature type="transmembrane region" description="Helical" evidence="1">
    <location>
        <begin position="5"/>
        <end position="26"/>
    </location>
</feature>
<gene>
    <name evidence="2" type="ORF">FCL54_12105</name>
</gene>
<protein>
    <submittedName>
        <fullName evidence="2">Uncharacterized protein</fullName>
    </submittedName>
</protein>
<name>A0A5R9F4D1_9BACL</name>
<evidence type="ECO:0000313" key="2">
    <source>
        <dbReference type="EMBL" id="TLS37260.1"/>
    </source>
</evidence>
<organism evidence="2 3">
    <name type="scientific">Exobacillus caeni</name>
    <dbReference type="NCBI Taxonomy" id="2574798"/>
    <lineage>
        <taxon>Bacteria</taxon>
        <taxon>Bacillati</taxon>
        <taxon>Bacillota</taxon>
        <taxon>Bacilli</taxon>
        <taxon>Bacillales</taxon>
        <taxon>Guptibacillaceae</taxon>
        <taxon>Exobacillus</taxon>
    </lineage>
</organism>
<keyword evidence="3" id="KW-1185">Reference proteome</keyword>
<dbReference type="Proteomes" id="UP000308230">
    <property type="component" value="Unassembled WGS sequence"/>
</dbReference>
<evidence type="ECO:0000313" key="3">
    <source>
        <dbReference type="Proteomes" id="UP000308230"/>
    </source>
</evidence>
<dbReference type="RefSeq" id="WP_138126769.1">
    <property type="nucleotide sequence ID" value="NZ_SWLG01000007.1"/>
</dbReference>
<comment type="caution">
    <text evidence="2">The sequence shown here is derived from an EMBL/GenBank/DDBJ whole genome shotgun (WGS) entry which is preliminary data.</text>
</comment>
<dbReference type="OrthoDB" id="2087420at2"/>
<dbReference type="AlphaFoldDB" id="A0A5R9F4D1"/>